<gene>
    <name evidence="1" type="ORF">PADG_12475</name>
</gene>
<dbReference type="Pfam" id="PF11917">
    <property type="entry name" value="DUF3435"/>
    <property type="match status" value="1"/>
</dbReference>
<keyword evidence="2" id="KW-1185">Reference proteome</keyword>
<dbReference type="KEGG" id="pbn:PADG_12475"/>
<dbReference type="HOGENOM" id="CLU_2528088_0_0_1"/>
<evidence type="ECO:0000313" key="1">
    <source>
        <dbReference type="EMBL" id="KGM91454.1"/>
    </source>
</evidence>
<dbReference type="EMBL" id="KN275974">
    <property type="protein sequence ID" value="KGM91454.1"/>
    <property type="molecule type" value="Genomic_DNA"/>
</dbReference>
<dbReference type="STRING" id="502780.A0A0A0HQF2"/>
<dbReference type="VEuPathDB" id="FungiDB:PADG_12475"/>
<dbReference type="eggNOG" id="ENOG502QW3K">
    <property type="taxonomic scope" value="Eukaryota"/>
</dbReference>
<name>A0A0A0HQF2_PARBD</name>
<dbReference type="Proteomes" id="UP000001628">
    <property type="component" value="Unassembled WGS sequence"/>
</dbReference>
<dbReference type="AlphaFoldDB" id="A0A0A0HQF2"/>
<evidence type="ECO:0000313" key="2">
    <source>
        <dbReference type="Proteomes" id="UP000001628"/>
    </source>
</evidence>
<dbReference type="PANTHER" id="PTHR37535">
    <property type="entry name" value="FLUG DOMAIN PROTEIN"/>
    <property type="match status" value="1"/>
</dbReference>
<sequence length="84" mass="9682">MAALFLHEPTNSPFSNTFWLPEIIYDLTLVLSPHAFLLGMLFHIQAFKSSSIKTAEQLYSLGILDRLNQQELPLRDDLLDKFVF</sequence>
<reference evidence="1 2" key="1">
    <citation type="journal article" date="2011" name="PLoS Genet.">
        <title>Comparative genomic analysis of human fungal pathogens causing paracoccidioidomycosis.</title>
        <authorList>
            <person name="Desjardins C.A."/>
            <person name="Champion M.D."/>
            <person name="Holder J.W."/>
            <person name="Muszewska A."/>
            <person name="Goldberg J."/>
            <person name="Bailao A.M."/>
            <person name="Brigido M.M."/>
            <person name="Ferreira M.E."/>
            <person name="Garcia A.M."/>
            <person name="Grynberg M."/>
            <person name="Gujja S."/>
            <person name="Heiman D.I."/>
            <person name="Henn M.R."/>
            <person name="Kodira C.D."/>
            <person name="Leon-Narvaez H."/>
            <person name="Longo L.V."/>
            <person name="Ma L.J."/>
            <person name="Malavazi I."/>
            <person name="Matsuo A.L."/>
            <person name="Morais F.V."/>
            <person name="Pereira M."/>
            <person name="Rodriguez-Brito S."/>
            <person name="Sakthikumar S."/>
            <person name="Salem-Izacc S.M."/>
            <person name="Sykes S.M."/>
            <person name="Teixeira M.M."/>
            <person name="Vallejo M.C."/>
            <person name="Walter M.E."/>
            <person name="Yandava C."/>
            <person name="Young S."/>
            <person name="Zeng Q."/>
            <person name="Zucker J."/>
            <person name="Felipe M.S."/>
            <person name="Goldman G.H."/>
            <person name="Haas B.J."/>
            <person name="McEwen J.G."/>
            <person name="Nino-Vega G."/>
            <person name="Puccia R."/>
            <person name="San-Blas G."/>
            <person name="Soares C.M."/>
            <person name="Birren B.W."/>
            <person name="Cuomo C.A."/>
        </authorList>
    </citation>
    <scope>NUCLEOTIDE SEQUENCE [LARGE SCALE GENOMIC DNA]</scope>
    <source>
        <strain evidence="1 2">Pb18</strain>
    </source>
</reference>
<protein>
    <submittedName>
        <fullName evidence="1">Uncharacterized protein</fullName>
    </submittedName>
</protein>
<dbReference type="PANTHER" id="PTHR37535:SF2">
    <property type="entry name" value="FINGER DOMAIN PROTEIN, PUTATIVE (AFU_ORTHOLOGUE AFUA_6G09300)-RELATED"/>
    <property type="match status" value="1"/>
</dbReference>
<proteinExistence type="predicted"/>
<dbReference type="GeneID" id="22588372"/>
<organism evidence="1 2">
    <name type="scientific">Paracoccidioides brasiliensis (strain Pb18)</name>
    <dbReference type="NCBI Taxonomy" id="502780"/>
    <lineage>
        <taxon>Eukaryota</taxon>
        <taxon>Fungi</taxon>
        <taxon>Dikarya</taxon>
        <taxon>Ascomycota</taxon>
        <taxon>Pezizomycotina</taxon>
        <taxon>Eurotiomycetes</taxon>
        <taxon>Eurotiomycetidae</taxon>
        <taxon>Onygenales</taxon>
        <taxon>Ajellomycetaceae</taxon>
        <taxon>Paracoccidioides</taxon>
    </lineage>
</organism>
<dbReference type="InParanoid" id="A0A0A0HQF2"/>
<dbReference type="RefSeq" id="XP_010763847.1">
    <property type="nucleotide sequence ID" value="XM_010765545.1"/>
</dbReference>
<accession>A0A0A0HQF2</accession>
<dbReference type="InterPro" id="IPR021842">
    <property type="entry name" value="DUF3435"/>
</dbReference>